<evidence type="ECO:0000259" key="8">
    <source>
        <dbReference type="Pfam" id="PF06738"/>
    </source>
</evidence>
<evidence type="ECO:0000256" key="3">
    <source>
        <dbReference type="ARBA" id="ARBA00022692"/>
    </source>
</evidence>
<keyword evidence="3 7" id="KW-0812">Transmembrane</keyword>
<keyword evidence="5 7" id="KW-0472">Membrane</keyword>
<comment type="similarity">
    <text evidence="6">Belongs to the ThrE exporter (TC 2.A.79) family.</text>
</comment>
<gene>
    <name evidence="9" type="ORF">H9736_09330</name>
</gene>
<sequence length="126" mass="12885">AFFFTLFFGGTLRDALFSLVMGAAAELAVYAMERWGANGVFVNLVASGLAALLAALSVDLGIADNVDKMVIGTFMALVPGVALTNAMRDILAGDYLAGQTRLTEALLTAVALALGAGAALSLAKML</sequence>
<feature type="transmembrane region" description="Helical" evidence="7">
    <location>
        <begin position="106"/>
        <end position="123"/>
    </location>
</feature>
<reference evidence="9" key="2">
    <citation type="submission" date="2021-04" db="EMBL/GenBank/DDBJ databases">
        <authorList>
            <person name="Gilroy R."/>
        </authorList>
    </citation>
    <scope>NUCLEOTIDE SEQUENCE</scope>
    <source>
        <strain evidence="9">CHK188-5543</strain>
    </source>
</reference>
<evidence type="ECO:0000313" key="9">
    <source>
        <dbReference type="EMBL" id="HIX66436.1"/>
    </source>
</evidence>
<protein>
    <submittedName>
        <fullName evidence="9">Threonine/serine exporter family protein</fullName>
    </submittedName>
</protein>
<feature type="domain" description="Threonine/serine exporter-like N-terminal" evidence="8">
    <location>
        <begin position="1"/>
        <end position="122"/>
    </location>
</feature>
<reference evidence="9" key="1">
    <citation type="journal article" date="2021" name="PeerJ">
        <title>Extensive microbial diversity within the chicken gut microbiome revealed by metagenomics and culture.</title>
        <authorList>
            <person name="Gilroy R."/>
            <person name="Ravi A."/>
            <person name="Getino M."/>
            <person name="Pursley I."/>
            <person name="Horton D.L."/>
            <person name="Alikhan N.F."/>
            <person name="Baker D."/>
            <person name="Gharbi K."/>
            <person name="Hall N."/>
            <person name="Watson M."/>
            <person name="Adriaenssens E.M."/>
            <person name="Foster-Nyarko E."/>
            <person name="Jarju S."/>
            <person name="Secka A."/>
            <person name="Antonio M."/>
            <person name="Oren A."/>
            <person name="Chaudhuri R.R."/>
            <person name="La Ragione R."/>
            <person name="Hildebrand F."/>
            <person name="Pallen M.J."/>
        </authorList>
    </citation>
    <scope>NUCLEOTIDE SEQUENCE</scope>
    <source>
        <strain evidence="9">CHK188-5543</strain>
    </source>
</reference>
<evidence type="ECO:0000313" key="10">
    <source>
        <dbReference type="Proteomes" id="UP000886800"/>
    </source>
</evidence>
<dbReference type="Pfam" id="PF06738">
    <property type="entry name" value="ThrE"/>
    <property type="match status" value="1"/>
</dbReference>
<dbReference type="InterPro" id="IPR010619">
    <property type="entry name" value="ThrE-like_N"/>
</dbReference>
<evidence type="ECO:0000256" key="7">
    <source>
        <dbReference type="SAM" id="Phobius"/>
    </source>
</evidence>
<dbReference type="GO" id="GO:0005886">
    <property type="term" value="C:plasma membrane"/>
    <property type="evidence" value="ECO:0007669"/>
    <property type="project" value="UniProtKB-SubCell"/>
</dbReference>
<proteinExistence type="inferred from homology"/>
<dbReference type="GO" id="GO:0015744">
    <property type="term" value="P:succinate transport"/>
    <property type="evidence" value="ECO:0007669"/>
    <property type="project" value="TreeGrafter"/>
</dbReference>
<accession>A0A9D1WT99</accession>
<evidence type="ECO:0000256" key="4">
    <source>
        <dbReference type="ARBA" id="ARBA00022989"/>
    </source>
</evidence>
<keyword evidence="2" id="KW-1003">Cell membrane</keyword>
<dbReference type="InterPro" id="IPR050539">
    <property type="entry name" value="ThrE_Dicarb/AminoAcid_Exp"/>
</dbReference>
<evidence type="ECO:0000256" key="5">
    <source>
        <dbReference type="ARBA" id="ARBA00023136"/>
    </source>
</evidence>
<dbReference type="Proteomes" id="UP000886800">
    <property type="component" value="Unassembled WGS sequence"/>
</dbReference>
<dbReference type="PANTHER" id="PTHR34390">
    <property type="entry name" value="UPF0442 PROTEIN YJJB-RELATED"/>
    <property type="match status" value="1"/>
</dbReference>
<feature type="transmembrane region" description="Helical" evidence="7">
    <location>
        <begin position="40"/>
        <end position="62"/>
    </location>
</feature>
<dbReference type="PANTHER" id="PTHR34390:SF2">
    <property type="entry name" value="SUCCINATE TRANSPORTER SUBUNIT YJJP-RELATED"/>
    <property type="match status" value="1"/>
</dbReference>
<feature type="non-terminal residue" evidence="9">
    <location>
        <position position="1"/>
    </location>
</feature>
<evidence type="ECO:0000256" key="2">
    <source>
        <dbReference type="ARBA" id="ARBA00022475"/>
    </source>
</evidence>
<evidence type="ECO:0000256" key="6">
    <source>
        <dbReference type="ARBA" id="ARBA00034125"/>
    </source>
</evidence>
<name>A0A9D1WT99_9FIRM</name>
<evidence type="ECO:0000256" key="1">
    <source>
        <dbReference type="ARBA" id="ARBA00004651"/>
    </source>
</evidence>
<comment type="subcellular location">
    <subcellularLocation>
        <location evidence="1">Cell membrane</location>
        <topology evidence="1">Multi-pass membrane protein</topology>
    </subcellularLocation>
</comment>
<organism evidence="9 10">
    <name type="scientific">Candidatus Anaerotruncus excrementipullorum</name>
    <dbReference type="NCBI Taxonomy" id="2838465"/>
    <lineage>
        <taxon>Bacteria</taxon>
        <taxon>Bacillati</taxon>
        <taxon>Bacillota</taxon>
        <taxon>Clostridia</taxon>
        <taxon>Eubacteriales</taxon>
        <taxon>Oscillospiraceae</taxon>
        <taxon>Anaerotruncus</taxon>
    </lineage>
</organism>
<dbReference type="GO" id="GO:0022857">
    <property type="term" value="F:transmembrane transporter activity"/>
    <property type="evidence" value="ECO:0007669"/>
    <property type="project" value="InterPro"/>
</dbReference>
<dbReference type="AlphaFoldDB" id="A0A9D1WT99"/>
<keyword evidence="4 7" id="KW-1133">Transmembrane helix</keyword>
<comment type="caution">
    <text evidence="9">The sequence shown here is derived from an EMBL/GenBank/DDBJ whole genome shotgun (WGS) entry which is preliminary data.</text>
</comment>
<dbReference type="EMBL" id="DXES01000193">
    <property type="protein sequence ID" value="HIX66436.1"/>
    <property type="molecule type" value="Genomic_DNA"/>
</dbReference>